<dbReference type="Proteomes" id="UP000654345">
    <property type="component" value="Unassembled WGS sequence"/>
</dbReference>
<keyword evidence="2" id="KW-1185">Reference proteome</keyword>
<evidence type="ECO:0000313" key="2">
    <source>
        <dbReference type="Proteomes" id="UP000654345"/>
    </source>
</evidence>
<dbReference type="EMBL" id="BNJG01000001">
    <property type="protein sequence ID" value="GHO54491.1"/>
    <property type="molecule type" value="Genomic_DNA"/>
</dbReference>
<dbReference type="RefSeq" id="WP_201371199.1">
    <property type="nucleotide sequence ID" value="NZ_BNJG01000001.1"/>
</dbReference>
<protein>
    <submittedName>
        <fullName evidence="1">Uncharacterized protein</fullName>
    </submittedName>
</protein>
<accession>A0ABQ3UP21</accession>
<reference evidence="1 2" key="1">
    <citation type="journal article" date="2021" name="Int. J. Syst. Evol. Microbiol.">
        <title>Reticulibacter mediterranei gen. nov., sp. nov., within the new family Reticulibacteraceae fam. nov., and Ktedonospora formicarum gen. nov., sp. nov., Ktedonobacter robiniae sp. nov., Dictyobacter formicarum sp. nov. and Dictyobacter arantiisoli sp. nov., belonging to the class Ktedonobacteria.</title>
        <authorList>
            <person name="Yabe S."/>
            <person name="Zheng Y."/>
            <person name="Wang C.M."/>
            <person name="Sakai Y."/>
            <person name="Abe K."/>
            <person name="Yokota A."/>
            <person name="Donadio S."/>
            <person name="Cavaletti L."/>
            <person name="Monciardini P."/>
        </authorList>
    </citation>
    <scope>NUCLEOTIDE SEQUENCE [LARGE SCALE GENOMIC DNA]</scope>
    <source>
        <strain evidence="1 2">SOSP1-30</strain>
    </source>
</reference>
<name>A0ABQ3UP21_9CHLR</name>
<sequence length="91" mass="10230">MTSSDTQNPQEKATLTGLFRAEYTCPICHKVIISLTGNTIQYDEDHVKVEKDENGADSIVLYHRPNTRNFVPAKILDEPFLVIKSSSITSF</sequence>
<comment type="caution">
    <text evidence="1">The sequence shown here is derived from an EMBL/GenBank/DDBJ whole genome shotgun (WGS) entry which is preliminary data.</text>
</comment>
<organism evidence="1 2">
    <name type="scientific">Ktedonobacter robiniae</name>
    <dbReference type="NCBI Taxonomy" id="2778365"/>
    <lineage>
        <taxon>Bacteria</taxon>
        <taxon>Bacillati</taxon>
        <taxon>Chloroflexota</taxon>
        <taxon>Ktedonobacteria</taxon>
        <taxon>Ktedonobacterales</taxon>
        <taxon>Ktedonobacteraceae</taxon>
        <taxon>Ktedonobacter</taxon>
    </lineage>
</organism>
<evidence type="ECO:0000313" key="1">
    <source>
        <dbReference type="EMBL" id="GHO54491.1"/>
    </source>
</evidence>
<gene>
    <name evidence="1" type="ORF">KSB_29660</name>
</gene>
<proteinExistence type="predicted"/>